<name>A0ABP8XQE0_9ACTN</name>
<proteinExistence type="predicted"/>
<dbReference type="Pfam" id="PF01048">
    <property type="entry name" value="PNP_UDP_1"/>
    <property type="match status" value="1"/>
</dbReference>
<dbReference type="PANTHER" id="PTHR46832:SF1">
    <property type="entry name" value="5'-METHYLTHIOADENOSINE_S-ADENOSYLHOMOCYSTEINE NUCLEOSIDASE"/>
    <property type="match status" value="1"/>
</dbReference>
<reference evidence="3" key="1">
    <citation type="journal article" date="2019" name="Int. J. Syst. Evol. Microbiol.">
        <title>The Global Catalogue of Microorganisms (GCM) 10K type strain sequencing project: providing services to taxonomists for standard genome sequencing and annotation.</title>
        <authorList>
            <consortium name="The Broad Institute Genomics Platform"/>
            <consortium name="The Broad Institute Genome Sequencing Center for Infectious Disease"/>
            <person name="Wu L."/>
            <person name="Ma J."/>
        </authorList>
    </citation>
    <scope>NUCLEOTIDE SEQUENCE [LARGE SCALE GENOMIC DNA]</scope>
    <source>
        <strain evidence="3">JCM 18531</strain>
    </source>
</reference>
<keyword evidence="3" id="KW-1185">Reference proteome</keyword>
<feature type="domain" description="Nucleoside phosphorylase" evidence="1">
    <location>
        <begin position="61"/>
        <end position="248"/>
    </location>
</feature>
<dbReference type="RefSeq" id="WP_345522709.1">
    <property type="nucleotide sequence ID" value="NZ_BAABKM010000002.1"/>
</dbReference>
<evidence type="ECO:0000313" key="2">
    <source>
        <dbReference type="EMBL" id="GAA4712940.1"/>
    </source>
</evidence>
<dbReference type="SUPFAM" id="SSF53167">
    <property type="entry name" value="Purine and uridine phosphorylases"/>
    <property type="match status" value="1"/>
</dbReference>
<accession>A0ABP8XQE0</accession>
<dbReference type="Gene3D" id="3.40.50.1580">
    <property type="entry name" value="Nucleoside phosphorylase domain"/>
    <property type="match status" value="1"/>
</dbReference>
<organism evidence="2 3">
    <name type="scientific">Nocardioides conyzicola</name>
    <dbReference type="NCBI Taxonomy" id="1651781"/>
    <lineage>
        <taxon>Bacteria</taxon>
        <taxon>Bacillati</taxon>
        <taxon>Actinomycetota</taxon>
        <taxon>Actinomycetes</taxon>
        <taxon>Propionibacteriales</taxon>
        <taxon>Nocardioidaceae</taxon>
        <taxon>Nocardioides</taxon>
    </lineage>
</organism>
<dbReference type="Proteomes" id="UP001499974">
    <property type="component" value="Unassembled WGS sequence"/>
</dbReference>
<gene>
    <name evidence="2" type="ORF">GCM10023349_35120</name>
</gene>
<dbReference type="PANTHER" id="PTHR46832">
    <property type="entry name" value="5'-METHYLTHIOADENOSINE/S-ADENOSYLHOMOCYSTEINE NUCLEOSIDASE"/>
    <property type="match status" value="1"/>
</dbReference>
<dbReference type="InterPro" id="IPR035994">
    <property type="entry name" value="Nucleoside_phosphorylase_sf"/>
</dbReference>
<evidence type="ECO:0000313" key="3">
    <source>
        <dbReference type="Proteomes" id="UP001499974"/>
    </source>
</evidence>
<sequence>MVVLTVIEEELSAVLEEFGATHEISGSGCWAREASDESMFPVIVTQCVDRSNLPAMESVRDLIEDWQPEYVLLVGIAGGIVRSKDGENLSGPSPGDVVLIEYVHYGEYVKRVDSQRLMRYYAVSHPSADLLHRHAKPLARTEWFVDLPLARPSGDHGGEPSLVAGEIVAVEFLAGDATASEQREIFGQYDHALAVDMESAGVARAMDRASNSVHYHPRWLGIRGVSDRTAADEKAESLLVDNDAERTAWRDYAACAAARVARLTVQRLLHDARPPQAEDQGAPGWGVEQ</sequence>
<evidence type="ECO:0000259" key="1">
    <source>
        <dbReference type="Pfam" id="PF01048"/>
    </source>
</evidence>
<comment type="caution">
    <text evidence="2">The sequence shown here is derived from an EMBL/GenBank/DDBJ whole genome shotgun (WGS) entry which is preliminary data.</text>
</comment>
<dbReference type="EMBL" id="BAABKM010000002">
    <property type="protein sequence ID" value="GAA4712940.1"/>
    <property type="molecule type" value="Genomic_DNA"/>
</dbReference>
<protein>
    <recommendedName>
        <fullName evidence="1">Nucleoside phosphorylase domain-containing protein</fullName>
    </recommendedName>
</protein>
<dbReference type="InterPro" id="IPR000845">
    <property type="entry name" value="Nucleoside_phosphorylase_d"/>
</dbReference>